<dbReference type="EMBL" id="CAJNNW010018160">
    <property type="protein sequence ID" value="CAE8662450.1"/>
    <property type="molecule type" value="Genomic_DNA"/>
</dbReference>
<gene>
    <name evidence="2" type="ORF">PGLA2088_LOCUS14890</name>
</gene>
<evidence type="ECO:0000313" key="3">
    <source>
        <dbReference type="Proteomes" id="UP000626109"/>
    </source>
</evidence>
<dbReference type="PANTHER" id="PTHR21228:SF40">
    <property type="entry name" value="LD45607P"/>
    <property type="match status" value="1"/>
</dbReference>
<dbReference type="GO" id="GO:0035770">
    <property type="term" value="C:ribonucleoprotein granule"/>
    <property type="evidence" value="ECO:0007669"/>
    <property type="project" value="TreeGrafter"/>
</dbReference>
<dbReference type="Pfam" id="PF26188">
    <property type="entry name" value="RESC6"/>
    <property type="match status" value="1"/>
</dbReference>
<dbReference type="GO" id="GO:0005759">
    <property type="term" value="C:mitochondrial matrix"/>
    <property type="evidence" value="ECO:0007669"/>
    <property type="project" value="TreeGrafter"/>
</dbReference>
<proteinExistence type="predicted"/>
<name>A0A813J2M4_POLGL</name>
<accession>A0A813J2M4</accession>
<protein>
    <recommendedName>
        <fullName evidence="1">RNA-editing substrate-binding complex 6 protein domain-containing protein</fullName>
    </recommendedName>
</protein>
<dbReference type="Proteomes" id="UP000626109">
    <property type="component" value="Unassembled WGS sequence"/>
</dbReference>
<reference evidence="2" key="1">
    <citation type="submission" date="2021-02" db="EMBL/GenBank/DDBJ databases">
        <authorList>
            <person name="Dougan E. K."/>
            <person name="Rhodes N."/>
            <person name="Thang M."/>
            <person name="Chan C."/>
        </authorList>
    </citation>
    <scope>NUCLEOTIDE SEQUENCE</scope>
</reference>
<sequence length="373" mass="41350">MGICHYWQNDPELFDAVAAAALLRIGEFSPQGLSITAWAFATVSRSDPKLFHVIAAASLTRVRAFSEQNIANMAWAYAKASRNDALLFDALAVGAVTKIDEFIPQGLSNMVWAYATVNRRESKLFDAVAAASLTYVGSFTTQNLANMAWAFAKIEIYDRILFDALAAEALPKFGDFNSLDFAYLMWAFAKVGRHDASLFQAAAATVLPRIDHCGTPELGMIAWAFDQADLPSTAKAEKLFAAIVKKALKANLIGLDSKCGPQRSDTIEAQCAELVLQWIPGAMRNRYHQMGRELDIVFQAADGSLVNIEIDEVYHRTPRQRSIDSRRDRLLRRLGVHVVRFDAFDEFGREREDLAEALHSSLRAEGILALFPV</sequence>
<evidence type="ECO:0000259" key="1">
    <source>
        <dbReference type="Pfam" id="PF26188"/>
    </source>
</evidence>
<dbReference type="InterPro" id="IPR050870">
    <property type="entry name" value="FAST_kinase"/>
</dbReference>
<comment type="caution">
    <text evidence="2">The sequence shown here is derived from an EMBL/GenBank/DDBJ whole genome shotgun (WGS) entry which is preliminary data.</text>
</comment>
<dbReference type="GO" id="GO:0003723">
    <property type="term" value="F:RNA binding"/>
    <property type="evidence" value="ECO:0007669"/>
    <property type="project" value="TreeGrafter"/>
</dbReference>
<feature type="domain" description="RNA-editing substrate-binding complex 6 protein" evidence="1">
    <location>
        <begin position="13"/>
        <end position="157"/>
    </location>
</feature>
<evidence type="ECO:0000313" key="2">
    <source>
        <dbReference type="EMBL" id="CAE8662450.1"/>
    </source>
</evidence>
<dbReference type="GO" id="GO:0000963">
    <property type="term" value="P:mitochondrial RNA processing"/>
    <property type="evidence" value="ECO:0007669"/>
    <property type="project" value="TreeGrafter"/>
</dbReference>
<dbReference type="InterPro" id="IPR058917">
    <property type="entry name" value="RESC6_dom"/>
</dbReference>
<organism evidence="2 3">
    <name type="scientific">Polarella glacialis</name>
    <name type="common">Dinoflagellate</name>
    <dbReference type="NCBI Taxonomy" id="89957"/>
    <lineage>
        <taxon>Eukaryota</taxon>
        <taxon>Sar</taxon>
        <taxon>Alveolata</taxon>
        <taxon>Dinophyceae</taxon>
        <taxon>Suessiales</taxon>
        <taxon>Suessiaceae</taxon>
        <taxon>Polarella</taxon>
    </lineage>
</organism>
<dbReference type="GO" id="GO:0044528">
    <property type="term" value="P:regulation of mitochondrial mRNA stability"/>
    <property type="evidence" value="ECO:0007669"/>
    <property type="project" value="TreeGrafter"/>
</dbReference>
<dbReference type="AlphaFoldDB" id="A0A813J2M4"/>
<dbReference type="PANTHER" id="PTHR21228">
    <property type="entry name" value="FAST LEU-RICH DOMAIN-CONTAINING"/>
    <property type="match status" value="1"/>
</dbReference>